<dbReference type="GO" id="GO:0009306">
    <property type="term" value="P:protein secretion"/>
    <property type="evidence" value="ECO:0007669"/>
    <property type="project" value="InterPro"/>
</dbReference>
<comment type="similarity">
    <text evidence="2">Belongs to the GSP K family.</text>
</comment>
<evidence type="ECO:0000256" key="2">
    <source>
        <dbReference type="PIRNR" id="PIRNR002786"/>
    </source>
</evidence>
<keyword evidence="2" id="KW-0997">Cell inner membrane</keyword>
<dbReference type="AlphaFoldDB" id="A0A9C7V737"/>
<name>A0A9C7V737_9GAMM</name>
<keyword evidence="2" id="KW-0813">Transport</keyword>
<dbReference type="PANTHER" id="PTHR38831:SF1">
    <property type="entry name" value="TYPE II SECRETION SYSTEM PROTEIN K-RELATED"/>
    <property type="match status" value="1"/>
</dbReference>
<organism evidence="5 6">
    <name type="scientific">Serratia grimesii</name>
    <dbReference type="NCBI Taxonomy" id="82995"/>
    <lineage>
        <taxon>Bacteria</taxon>
        <taxon>Pseudomonadati</taxon>
        <taxon>Pseudomonadota</taxon>
        <taxon>Gammaproteobacteria</taxon>
        <taxon>Enterobacterales</taxon>
        <taxon>Yersiniaceae</taxon>
        <taxon>Serratia</taxon>
    </lineage>
</organism>
<dbReference type="PIRSF" id="PIRSF002786">
    <property type="entry name" value="XcpX"/>
    <property type="match status" value="1"/>
</dbReference>
<proteinExistence type="inferred from homology"/>
<dbReference type="SUPFAM" id="SSF54523">
    <property type="entry name" value="Pili subunits"/>
    <property type="match status" value="1"/>
</dbReference>
<feature type="chain" id="PRO_5038570845" description="Type II secretion system protein K" evidence="3">
    <location>
        <begin position="23"/>
        <end position="303"/>
    </location>
</feature>
<dbReference type="PANTHER" id="PTHR38831">
    <property type="entry name" value="TYPE II SECRETION SYSTEM PROTEIN K"/>
    <property type="match status" value="1"/>
</dbReference>
<dbReference type="SUPFAM" id="SSF158544">
    <property type="entry name" value="GspK insert domain-like"/>
    <property type="match status" value="2"/>
</dbReference>
<comment type="caution">
    <text evidence="5">The sequence shown here is derived from an EMBL/GenBank/DDBJ whole genome shotgun (WGS) entry which is preliminary data.</text>
</comment>
<protein>
    <recommendedName>
        <fullName evidence="2">Type II secretion system protein K</fullName>
    </recommendedName>
</protein>
<evidence type="ECO:0000259" key="4">
    <source>
        <dbReference type="Pfam" id="PF03934"/>
    </source>
</evidence>
<dbReference type="Proteomes" id="UP000262210">
    <property type="component" value="Unassembled WGS sequence"/>
</dbReference>
<dbReference type="NCBIfam" id="NF037980">
    <property type="entry name" value="T2SS_GspK"/>
    <property type="match status" value="1"/>
</dbReference>
<dbReference type="Gene3D" id="3.30.1300.30">
    <property type="entry name" value="GSPII I/J protein-like"/>
    <property type="match status" value="1"/>
</dbReference>
<dbReference type="InterPro" id="IPR005628">
    <property type="entry name" value="GspK"/>
</dbReference>
<keyword evidence="3" id="KW-0732">Signal</keyword>
<reference evidence="5 6" key="1">
    <citation type="journal article" date="2018" name="Nat. Biotechnol.">
        <title>A standardized bacterial taxonomy based on genome phylogeny substantially revises the tree of life.</title>
        <authorList>
            <person name="Parks D.H."/>
            <person name="Chuvochina M."/>
            <person name="Waite D.W."/>
            <person name="Rinke C."/>
            <person name="Skarshewski A."/>
            <person name="Chaumeil P.A."/>
            <person name="Hugenholtz P."/>
        </authorList>
    </citation>
    <scope>NUCLEOTIDE SEQUENCE [LARGE SCALE GENOMIC DNA]</scope>
    <source>
        <strain evidence="5">UBA11264</strain>
    </source>
</reference>
<dbReference type="RefSeq" id="WP_278430933.1">
    <property type="nucleotide sequence ID" value="NZ_DPSM01000015.1"/>
</dbReference>
<feature type="signal peptide" evidence="3">
    <location>
        <begin position="1"/>
        <end position="22"/>
    </location>
</feature>
<evidence type="ECO:0000313" key="5">
    <source>
        <dbReference type="EMBL" id="HCK00063.1"/>
    </source>
</evidence>
<sequence length="303" mass="33781">MRQRGMALLVVLLMVATMAAVAVNTQEHWQRALSRAEGQQFRQQAKWTLLGAEEWVRLQLLATLPEDRVHLGQPWARANQSFQLDDITVHYRLQDNQACFNLNAVIPPRVRPPLAETEAEPIAPRAPLPQRIFTQLLINQALSEAQATAITMALTVATPLQDSSQLRALPGVNRELWLRLKQLVCVQPHSRLRININTLQGSSGVELLTALMQGHFPRRQAQNRLAARPGTGWPGVDALAGEALGNAAAAAFAELQSLATLSSDDMDLLLWTEQGQHSYQLRSRLTRTEQGFRVTERRYGGNE</sequence>
<gene>
    <name evidence="5" type="ORF">DHV72_08555</name>
</gene>
<dbReference type="Pfam" id="PF03934">
    <property type="entry name" value="T2SSK"/>
    <property type="match status" value="1"/>
</dbReference>
<dbReference type="InterPro" id="IPR049179">
    <property type="entry name" value="T2SSK_SAM-like_2nd"/>
</dbReference>
<dbReference type="Gene3D" id="1.10.40.60">
    <property type="entry name" value="EpsJ-like"/>
    <property type="match status" value="1"/>
</dbReference>
<keyword evidence="2" id="KW-1003">Cell membrane</keyword>
<dbReference type="GO" id="GO:0005886">
    <property type="term" value="C:plasma membrane"/>
    <property type="evidence" value="ECO:0007669"/>
    <property type="project" value="UniProtKB-SubCell"/>
</dbReference>
<keyword evidence="2" id="KW-0472">Membrane</keyword>
<accession>A0A9C7V737</accession>
<dbReference type="EMBL" id="DPSM01000015">
    <property type="protein sequence ID" value="HCK00063.1"/>
    <property type="molecule type" value="Genomic_DNA"/>
</dbReference>
<evidence type="ECO:0000256" key="1">
    <source>
        <dbReference type="ARBA" id="ARBA00004370"/>
    </source>
</evidence>
<dbReference type="InterPro" id="IPR038072">
    <property type="entry name" value="GspK_central_sf"/>
</dbReference>
<evidence type="ECO:0000313" key="6">
    <source>
        <dbReference type="Proteomes" id="UP000262210"/>
    </source>
</evidence>
<dbReference type="InterPro" id="IPR045584">
    <property type="entry name" value="Pilin-like"/>
</dbReference>
<comment type="subcellular location">
    <subcellularLocation>
        <location evidence="2">Cell inner membrane</location>
    </subcellularLocation>
    <subcellularLocation>
        <location evidence="1">Membrane</location>
    </subcellularLocation>
</comment>
<feature type="domain" description="T2SS protein K second SAM-like" evidence="4">
    <location>
        <begin position="194"/>
        <end position="248"/>
    </location>
</feature>
<evidence type="ECO:0000256" key="3">
    <source>
        <dbReference type="SAM" id="SignalP"/>
    </source>
</evidence>